<dbReference type="GO" id="GO:0080146">
    <property type="term" value="F:L-cysteine desulfhydrase activity"/>
    <property type="evidence" value="ECO:0007669"/>
    <property type="project" value="TreeGrafter"/>
</dbReference>
<gene>
    <name evidence="3" type="ORF">TCEL_02048</name>
</gene>
<dbReference type="Proteomes" id="UP000014923">
    <property type="component" value="Unassembled WGS sequence"/>
</dbReference>
<feature type="domain" description="Serine dehydratase-like alpha subunit" evidence="2">
    <location>
        <begin position="84"/>
        <end position="418"/>
    </location>
</feature>
<name>R7RUE6_9CLOT</name>
<accession>R7RUE6</accession>
<dbReference type="PANTHER" id="PTHR30501:SF2">
    <property type="entry name" value="UPF0597 PROTEIN YHAM"/>
    <property type="match status" value="1"/>
</dbReference>
<evidence type="ECO:0000256" key="1">
    <source>
        <dbReference type="HAMAP-Rule" id="MF_01845"/>
    </source>
</evidence>
<sequence>MKEMIKDILKQEVVLALGCTEPVAVALASASAYSLINGEINKINVIVSSNIFKNAFAVGIPGTKNVGLHIAAALGAVGGDSRLKLQVLKNINSNHEKLAKKIVEENRVNIGVDDSKARFYIRVEVETSKGLGVCEIRDKHSNIVYLEANGRVIFENREVAVDNANKSYDIRKYKLMDFINEILNMEYDDLEFLLEGAEVNFKIAQEGLNNNYGMEIGKRYKRMIEEGVLSDDIQNNIIMMTAAASDARMAGCFMPVMSSAGSGNHGITAIIPVAVCAKYLNKDNKDLVKALAISHITTIYIKQFTGRLSSVCGCGVAAGVGAACGICYLLGGKDKEFENTIKNMVGDITGMVCDGAKPGCAIKLSTAASAAYKAAILAVRGVSVPCGNGIVGCDIEATIKNLGVFSREGMKNADKTIIDIMLKRDIEYMC</sequence>
<dbReference type="HOGENOM" id="CLU_051840_0_0_9"/>
<comment type="caution">
    <text evidence="3">The sequence shown here is derived from an EMBL/GenBank/DDBJ whole genome shotgun (WGS) entry which is preliminary data.</text>
</comment>
<evidence type="ECO:0000313" key="4">
    <source>
        <dbReference type="Proteomes" id="UP000014923"/>
    </source>
</evidence>
<evidence type="ECO:0000259" key="2">
    <source>
        <dbReference type="Pfam" id="PF03313"/>
    </source>
</evidence>
<comment type="similarity">
    <text evidence="1">Belongs to the UPF0597 family.</text>
</comment>
<dbReference type="PIRSF" id="PIRSF006054">
    <property type="entry name" value="UCP006054"/>
    <property type="match status" value="1"/>
</dbReference>
<dbReference type="InterPro" id="IPR021144">
    <property type="entry name" value="UPF0597"/>
</dbReference>
<dbReference type="HAMAP" id="MF_01845">
    <property type="entry name" value="UPF0597"/>
    <property type="match status" value="1"/>
</dbReference>
<dbReference type="AlphaFoldDB" id="R7RUE6"/>
<dbReference type="RefSeq" id="WP_018664156.1">
    <property type="nucleotide sequence ID" value="NZ_HF952022.1"/>
</dbReference>
<dbReference type="EMBL" id="CAVN010000110">
    <property type="protein sequence ID" value="CDF58980.1"/>
    <property type="molecule type" value="Genomic_DNA"/>
</dbReference>
<dbReference type="Pfam" id="PF03313">
    <property type="entry name" value="SDH_alpha"/>
    <property type="match status" value="1"/>
</dbReference>
<reference evidence="3" key="1">
    <citation type="submission" date="2013-03" db="EMBL/GenBank/DDBJ databases">
        <title>Draft genome sequence of the hydrogen-ethanol-producing anaerobic alkalithermophilic Caloramator celere.</title>
        <authorList>
            <person name="Ciranna A."/>
            <person name="Larjo A."/>
            <person name="Kivisto A."/>
            <person name="Santala V."/>
            <person name="Roos C."/>
            <person name="Karp M."/>
        </authorList>
    </citation>
    <scope>NUCLEOTIDE SEQUENCE [LARGE SCALE GENOMIC DNA]</scope>
    <source>
        <strain evidence="3">DSM 8682</strain>
    </source>
</reference>
<dbReference type="PANTHER" id="PTHR30501">
    <property type="entry name" value="UPF0597 PROTEIN YHAM"/>
    <property type="match status" value="1"/>
</dbReference>
<keyword evidence="4" id="KW-1185">Reference proteome</keyword>
<evidence type="ECO:0000313" key="3">
    <source>
        <dbReference type="EMBL" id="CDF58980.1"/>
    </source>
</evidence>
<dbReference type="GO" id="GO:0019450">
    <property type="term" value="P:L-cysteine catabolic process to pyruvate"/>
    <property type="evidence" value="ECO:0007669"/>
    <property type="project" value="TreeGrafter"/>
</dbReference>
<dbReference type="eggNOG" id="COG3681">
    <property type="taxonomic scope" value="Bacteria"/>
</dbReference>
<protein>
    <recommendedName>
        <fullName evidence="1">UPF0597 protein TCEL_02048</fullName>
    </recommendedName>
</protein>
<dbReference type="InterPro" id="IPR005130">
    <property type="entry name" value="Ser_deHydtase-like_asu"/>
</dbReference>
<organism evidence="3 4">
    <name type="scientific">Thermobrachium celere DSM 8682</name>
    <dbReference type="NCBI Taxonomy" id="941824"/>
    <lineage>
        <taxon>Bacteria</taxon>
        <taxon>Bacillati</taxon>
        <taxon>Bacillota</taxon>
        <taxon>Clostridia</taxon>
        <taxon>Eubacteriales</taxon>
        <taxon>Clostridiaceae</taxon>
        <taxon>Thermobrachium</taxon>
    </lineage>
</organism>
<proteinExistence type="inferred from homology"/>